<evidence type="ECO:0000256" key="1">
    <source>
        <dbReference type="ARBA" id="ARBA00009919"/>
    </source>
</evidence>
<evidence type="ECO:0000313" key="4">
    <source>
        <dbReference type="Proteomes" id="UP000251213"/>
    </source>
</evidence>
<dbReference type="SUPFAM" id="SSF69572">
    <property type="entry name" value="Activating enzymes of the ubiquitin-like proteins"/>
    <property type="match status" value="1"/>
</dbReference>
<dbReference type="Proteomes" id="UP000251213">
    <property type="component" value="Unassembled WGS sequence"/>
</dbReference>
<dbReference type="InterPro" id="IPR035985">
    <property type="entry name" value="Ubiquitin-activating_enz"/>
</dbReference>
<gene>
    <name evidence="3" type="ORF">DL897_14655</name>
</gene>
<organism evidence="3 4">
    <name type="scientific">Thermoflavimicrobium daqui</name>
    <dbReference type="NCBI Taxonomy" id="2137476"/>
    <lineage>
        <taxon>Bacteria</taxon>
        <taxon>Bacillati</taxon>
        <taxon>Bacillota</taxon>
        <taxon>Bacilli</taxon>
        <taxon>Bacillales</taxon>
        <taxon>Thermoactinomycetaceae</taxon>
        <taxon>Thermoflavimicrobium</taxon>
    </lineage>
</organism>
<dbReference type="EMBL" id="QJKK01000010">
    <property type="protein sequence ID" value="RAL22102.1"/>
    <property type="molecule type" value="Genomic_DNA"/>
</dbReference>
<reference evidence="3 4" key="1">
    <citation type="submission" date="2018-06" db="EMBL/GenBank/DDBJ databases">
        <title>Thermoflavimicrobium daqus sp. nov., a thermophilic microbe isolated from Moutai-flavour Daqu.</title>
        <authorList>
            <person name="Wang X."/>
            <person name="Zhou H."/>
        </authorList>
    </citation>
    <scope>NUCLEOTIDE SEQUENCE [LARGE SCALE GENOMIC DNA]</scope>
    <source>
        <strain evidence="3 4">FBKL4.011</strain>
    </source>
</reference>
<dbReference type="GO" id="GO:0008146">
    <property type="term" value="F:sulfotransferase activity"/>
    <property type="evidence" value="ECO:0007669"/>
    <property type="project" value="TreeGrafter"/>
</dbReference>
<dbReference type="PANTHER" id="PTHR10953:SF102">
    <property type="entry name" value="ADENYLYLTRANSFERASE AND SULFURTRANSFERASE MOCS3"/>
    <property type="match status" value="1"/>
</dbReference>
<name>A0A364K243_9BACL</name>
<dbReference type="OrthoDB" id="9804286at2"/>
<dbReference type="AlphaFoldDB" id="A0A364K243"/>
<comment type="caution">
    <text evidence="3">The sequence shown here is derived from an EMBL/GenBank/DDBJ whole genome shotgun (WGS) entry which is preliminary data.</text>
</comment>
<comment type="similarity">
    <text evidence="1">Belongs to the HesA/MoeB/ThiF family.</text>
</comment>
<proteinExistence type="inferred from homology"/>
<keyword evidence="4" id="KW-1185">Reference proteome</keyword>
<dbReference type="InterPro" id="IPR045886">
    <property type="entry name" value="ThiF/MoeB/HesA"/>
</dbReference>
<protein>
    <submittedName>
        <fullName evidence="3">Thiamine biosynthesis protein ThiF</fullName>
    </submittedName>
</protein>
<dbReference type="PANTHER" id="PTHR10953">
    <property type="entry name" value="UBIQUITIN-ACTIVATING ENZYME E1"/>
    <property type="match status" value="1"/>
</dbReference>
<evidence type="ECO:0000313" key="3">
    <source>
        <dbReference type="EMBL" id="RAL22102.1"/>
    </source>
</evidence>
<reference evidence="3 4" key="2">
    <citation type="submission" date="2018-06" db="EMBL/GenBank/DDBJ databases">
        <authorList>
            <person name="Zhirakovskaya E."/>
        </authorList>
    </citation>
    <scope>NUCLEOTIDE SEQUENCE [LARGE SCALE GENOMIC DNA]</scope>
    <source>
        <strain evidence="3 4">FBKL4.011</strain>
    </source>
</reference>
<dbReference type="GO" id="GO:0016779">
    <property type="term" value="F:nucleotidyltransferase activity"/>
    <property type="evidence" value="ECO:0007669"/>
    <property type="project" value="TreeGrafter"/>
</dbReference>
<sequence>MDTKRYSRQILFPPIGKNGQERLMQAKIAIVGMGALGTALANHMARAGIGYIRVIDRDFVEESNLQRQMLFDEKDAHEQIPKAIAAKQKLEMINSHIQIEAEVTDLNWRNAETLLSNVDLILDGTDNFLVRYLVNDVSLKHHIPWIYGGAVSARGMTFTIRPGITACLRCLFPSPPTPGSAETCDTAGVIGPIIHMVTSFQATEALKLLINDTESLDTRLRHIELWKNHHTTMDVRKNPECPACQKHQYEFLQPQQHEELAVSLCGRQTIQISPTRSTQLNLNHLASQLQSVGKTELNPFLLRVTIDPYRLVVFPDGRVLVQGTDEISIAKTLVAKYIGM</sequence>
<accession>A0A364K243</accession>
<dbReference type="GO" id="GO:0005829">
    <property type="term" value="C:cytosol"/>
    <property type="evidence" value="ECO:0007669"/>
    <property type="project" value="TreeGrafter"/>
</dbReference>
<evidence type="ECO:0000259" key="2">
    <source>
        <dbReference type="Pfam" id="PF00899"/>
    </source>
</evidence>
<dbReference type="CDD" id="cd00757">
    <property type="entry name" value="ThiF_MoeB_HesA_family"/>
    <property type="match status" value="1"/>
</dbReference>
<dbReference type="FunFam" id="3.40.50.720:FF:000080">
    <property type="entry name" value="Thiazole biosynthesis adenylyltransferase ThiF"/>
    <property type="match status" value="1"/>
</dbReference>
<dbReference type="RefSeq" id="WP_113659945.1">
    <property type="nucleotide sequence ID" value="NZ_KZ845672.1"/>
</dbReference>
<dbReference type="Pfam" id="PF00899">
    <property type="entry name" value="ThiF"/>
    <property type="match status" value="1"/>
</dbReference>
<dbReference type="GO" id="GO:0004792">
    <property type="term" value="F:thiosulfate-cyanide sulfurtransferase activity"/>
    <property type="evidence" value="ECO:0007669"/>
    <property type="project" value="TreeGrafter"/>
</dbReference>
<feature type="domain" description="THIF-type NAD/FAD binding fold" evidence="2">
    <location>
        <begin position="6"/>
        <end position="243"/>
    </location>
</feature>
<dbReference type="Gene3D" id="3.40.50.720">
    <property type="entry name" value="NAD(P)-binding Rossmann-like Domain"/>
    <property type="match status" value="1"/>
</dbReference>
<dbReference type="InterPro" id="IPR000594">
    <property type="entry name" value="ThiF_NAD_FAD-bd"/>
</dbReference>
<dbReference type="GO" id="GO:0008641">
    <property type="term" value="F:ubiquitin-like modifier activating enzyme activity"/>
    <property type="evidence" value="ECO:0007669"/>
    <property type="project" value="InterPro"/>
</dbReference>